<dbReference type="InterPro" id="IPR013545">
    <property type="entry name" value="T2SS_protein-GspG_C"/>
</dbReference>
<dbReference type="AlphaFoldDB" id="A0A5A7N838"/>
<keyword evidence="8 11" id="KW-1133">Transmembrane helix</keyword>
<keyword evidence="7 11" id="KW-0812">Transmembrane</keyword>
<evidence type="ECO:0000256" key="5">
    <source>
        <dbReference type="ARBA" id="ARBA00022481"/>
    </source>
</evidence>
<comment type="similarity">
    <text evidence="2">Belongs to the GSP G family.</text>
</comment>
<dbReference type="Pfam" id="PF07963">
    <property type="entry name" value="N_methyl"/>
    <property type="match status" value="1"/>
</dbReference>
<feature type="domain" description="Type II secretion system protein GspG C-terminal" evidence="12">
    <location>
        <begin position="41"/>
        <end position="150"/>
    </location>
</feature>
<sequence length="151" mass="16522">MTAHAAQSRHPRADHQAGFTLVELMVVIVIIGLLATVVVINVLPSQDRAMVDKARTDIATLEQAIEMYRLDNLAYPSTEQGLEALLSAPGGLNRPERYRTGGYIKRLPADPWGNAYLYLYPGERSTFDVFSHGADGRPGGEGQNADLGNWN</sequence>
<dbReference type="PROSITE" id="PS00409">
    <property type="entry name" value="PROKAR_NTER_METHYL"/>
    <property type="match status" value="1"/>
</dbReference>
<evidence type="ECO:0000313" key="14">
    <source>
        <dbReference type="Proteomes" id="UP000324996"/>
    </source>
</evidence>
<dbReference type="NCBIfam" id="TIGR02532">
    <property type="entry name" value="IV_pilin_GFxxxE"/>
    <property type="match status" value="1"/>
</dbReference>
<evidence type="ECO:0000256" key="6">
    <source>
        <dbReference type="ARBA" id="ARBA00022519"/>
    </source>
</evidence>
<evidence type="ECO:0000256" key="1">
    <source>
        <dbReference type="ARBA" id="ARBA00004377"/>
    </source>
</evidence>
<accession>A0A5A7N838</accession>
<keyword evidence="6" id="KW-0997">Cell inner membrane</keyword>
<keyword evidence="5" id="KW-0488">Methylation</keyword>
<comment type="caution">
    <text evidence="13">The sequence shown here is derived from an EMBL/GenBank/DDBJ whole genome shotgun (WGS) entry which is preliminary data.</text>
</comment>
<evidence type="ECO:0000256" key="10">
    <source>
        <dbReference type="SAM" id="MobiDB-lite"/>
    </source>
</evidence>
<evidence type="ECO:0000256" key="3">
    <source>
        <dbReference type="ARBA" id="ARBA00020042"/>
    </source>
</evidence>
<feature type="region of interest" description="Disordered" evidence="10">
    <location>
        <begin position="131"/>
        <end position="151"/>
    </location>
</feature>
<name>A0A5A7N838_9PROT</name>
<proteinExistence type="inferred from homology"/>
<dbReference type="GO" id="GO:0015627">
    <property type="term" value="C:type II protein secretion system complex"/>
    <property type="evidence" value="ECO:0007669"/>
    <property type="project" value="InterPro"/>
</dbReference>
<dbReference type="Pfam" id="PF08334">
    <property type="entry name" value="T2SSG"/>
    <property type="match status" value="1"/>
</dbReference>
<keyword evidence="9 11" id="KW-0472">Membrane</keyword>
<dbReference type="Proteomes" id="UP000324996">
    <property type="component" value="Unassembled WGS sequence"/>
</dbReference>
<evidence type="ECO:0000313" key="13">
    <source>
        <dbReference type="EMBL" id="GER04248.1"/>
    </source>
</evidence>
<evidence type="ECO:0000256" key="7">
    <source>
        <dbReference type="ARBA" id="ARBA00022692"/>
    </source>
</evidence>
<dbReference type="GO" id="GO:0005886">
    <property type="term" value="C:plasma membrane"/>
    <property type="evidence" value="ECO:0007669"/>
    <property type="project" value="UniProtKB-SubCell"/>
</dbReference>
<dbReference type="PANTHER" id="PTHR30093">
    <property type="entry name" value="GENERAL SECRETION PATHWAY PROTEIN G"/>
    <property type="match status" value="1"/>
</dbReference>
<dbReference type="NCBIfam" id="TIGR01710">
    <property type="entry name" value="typeII_sec_gspG"/>
    <property type="match status" value="1"/>
</dbReference>
<dbReference type="InterPro" id="IPR010054">
    <property type="entry name" value="Type2_sec_GspG"/>
</dbReference>
<dbReference type="Gene3D" id="3.30.700.10">
    <property type="entry name" value="Glycoprotein, Type 4 Pilin"/>
    <property type="match status" value="1"/>
</dbReference>
<evidence type="ECO:0000256" key="9">
    <source>
        <dbReference type="ARBA" id="ARBA00023136"/>
    </source>
</evidence>
<dbReference type="InterPro" id="IPR045584">
    <property type="entry name" value="Pilin-like"/>
</dbReference>
<evidence type="ECO:0000256" key="4">
    <source>
        <dbReference type="ARBA" id="ARBA00022475"/>
    </source>
</evidence>
<dbReference type="GO" id="GO:0015628">
    <property type="term" value="P:protein secretion by the type II secretion system"/>
    <property type="evidence" value="ECO:0007669"/>
    <property type="project" value="InterPro"/>
</dbReference>
<evidence type="ECO:0000256" key="8">
    <source>
        <dbReference type="ARBA" id="ARBA00022989"/>
    </source>
</evidence>
<keyword evidence="4" id="KW-1003">Cell membrane</keyword>
<reference evidence="13 14" key="1">
    <citation type="submission" date="2019-09" db="EMBL/GenBank/DDBJ databases">
        <title>NBRP : Genome information of microbial organism related human and environment.</title>
        <authorList>
            <person name="Hattori M."/>
            <person name="Oshima K."/>
            <person name="Inaba H."/>
            <person name="Suda W."/>
            <person name="Sakamoto M."/>
            <person name="Iino T."/>
            <person name="Kitahara M."/>
            <person name="Oshida Y."/>
            <person name="Iida T."/>
            <person name="Kudo T."/>
            <person name="Itoh T."/>
            <person name="Ohkuma M."/>
        </authorList>
    </citation>
    <scope>NUCLEOTIDE SEQUENCE [LARGE SCALE GENOMIC DNA]</scope>
    <source>
        <strain evidence="13 14">Q-1</strain>
    </source>
</reference>
<protein>
    <recommendedName>
        <fullName evidence="3">Type II secretion system core protein G</fullName>
    </recommendedName>
</protein>
<dbReference type="InterPro" id="IPR000983">
    <property type="entry name" value="Bac_GSPG_pilin"/>
</dbReference>
<dbReference type="SUPFAM" id="SSF54523">
    <property type="entry name" value="Pili subunits"/>
    <property type="match status" value="1"/>
</dbReference>
<dbReference type="PRINTS" id="PR00813">
    <property type="entry name" value="BCTERIALGSPG"/>
</dbReference>
<feature type="transmembrane region" description="Helical" evidence="11">
    <location>
        <begin position="20"/>
        <end position="43"/>
    </location>
</feature>
<organism evidence="13 14">
    <name type="scientific">Iodidimonas nitroreducens</name>
    <dbReference type="NCBI Taxonomy" id="1236968"/>
    <lineage>
        <taxon>Bacteria</taxon>
        <taxon>Pseudomonadati</taxon>
        <taxon>Pseudomonadota</taxon>
        <taxon>Alphaproteobacteria</taxon>
        <taxon>Iodidimonadales</taxon>
        <taxon>Iodidimonadaceae</taxon>
        <taxon>Iodidimonas</taxon>
    </lineage>
</organism>
<gene>
    <name evidence="13" type="primary">xcsG</name>
    <name evidence="13" type="ORF">JCM17846_19300</name>
</gene>
<dbReference type="EMBL" id="BKCN01000009">
    <property type="protein sequence ID" value="GER04248.1"/>
    <property type="molecule type" value="Genomic_DNA"/>
</dbReference>
<evidence type="ECO:0000259" key="12">
    <source>
        <dbReference type="Pfam" id="PF08334"/>
    </source>
</evidence>
<dbReference type="PANTHER" id="PTHR30093:SF44">
    <property type="entry name" value="TYPE II SECRETION SYSTEM CORE PROTEIN G"/>
    <property type="match status" value="1"/>
</dbReference>
<evidence type="ECO:0000256" key="2">
    <source>
        <dbReference type="ARBA" id="ARBA00009984"/>
    </source>
</evidence>
<evidence type="ECO:0000256" key="11">
    <source>
        <dbReference type="SAM" id="Phobius"/>
    </source>
</evidence>
<dbReference type="RefSeq" id="WP_042085079.1">
    <property type="nucleotide sequence ID" value="NZ_BKCN01000009.1"/>
</dbReference>
<comment type="subcellular location">
    <subcellularLocation>
        <location evidence="1">Cell inner membrane</location>
        <topology evidence="1">Single-pass membrane protein</topology>
    </subcellularLocation>
</comment>
<keyword evidence="14" id="KW-1185">Reference proteome</keyword>
<dbReference type="InterPro" id="IPR012902">
    <property type="entry name" value="N_methyl_site"/>
</dbReference>